<dbReference type="Proteomes" id="UP000185024">
    <property type="component" value="Unassembled WGS sequence"/>
</dbReference>
<dbReference type="AlphaFoldDB" id="A0A1N6DN23"/>
<proteinExistence type="predicted"/>
<evidence type="ECO:0000313" key="2">
    <source>
        <dbReference type="Proteomes" id="UP000185024"/>
    </source>
</evidence>
<reference evidence="1 2" key="1">
    <citation type="submission" date="2016-11" db="EMBL/GenBank/DDBJ databases">
        <authorList>
            <person name="Jaros S."/>
            <person name="Januszkiewicz K."/>
            <person name="Wedrychowicz H."/>
        </authorList>
    </citation>
    <scope>NUCLEOTIDE SEQUENCE [LARGE SCALE GENOMIC DNA]</scope>
    <source>
        <strain evidence="1 2">ACAM 239</strain>
    </source>
</reference>
<dbReference type="EMBL" id="FSQX01000001">
    <property type="protein sequence ID" value="SIN62289.1"/>
    <property type="molecule type" value="Genomic_DNA"/>
</dbReference>
<dbReference type="GeneID" id="97276306"/>
<sequence length="97" mass="10845">MPTNYEAIGRCAKLQEQIDALSLKRNHAITELRRQLHGTMGGNAPRNVVYTFDPEKAHANLRALEHANAELMAAISEFNEYAAEGEKPPYQVVAPRE</sequence>
<gene>
    <name evidence="1" type="ORF">SAMN05878438_0841</name>
</gene>
<protein>
    <submittedName>
        <fullName evidence="1">Uncharacterized protein</fullName>
    </submittedName>
</protein>
<dbReference type="RefSeq" id="WP_074210803.1">
    <property type="nucleotide sequence ID" value="NZ_BJOI01000012.1"/>
</dbReference>
<accession>A0A1N6DN23</accession>
<evidence type="ECO:0000313" key="1">
    <source>
        <dbReference type="EMBL" id="SIN62289.1"/>
    </source>
</evidence>
<name>A0A1N6DN23_9GAMM</name>
<organism evidence="1 2">
    <name type="scientific">Vreelandella aquamarina</name>
    <dbReference type="NCBI Taxonomy" id="77097"/>
    <lineage>
        <taxon>Bacteria</taxon>
        <taxon>Pseudomonadati</taxon>
        <taxon>Pseudomonadota</taxon>
        <taxon>Gammaproteobacteria</taxon>
        <taxon>Oceanospirillales</taxon>
        <taxon>Halomonadaceae</taxon>
        <taxon>Vreelandella</taxon>
    </lineage>
</organism>